<feature type="compositionally biased region" description="Low complexity" evidence="12">
    <location>
        <begin position="552"/>
        <end position="572"/>
    </location>
</feature>
<feature type="compositionally biased region" description="Low complexity" evidence="12">
    <location>
        <begin position="482"/>
        <end position="514"/>
    </location>
</feature>
<keyword evidence="9" id="KW-0143">Chaperone</keyword>
<keyword evidence="4" id="KW-0813">Transport</keyword>
<name>A0AA39FZD5_9HYME</name>
<feature type="region of interest" description="Disordered" evidence="12">
    <location>
        <begin position="162"/>
        <end position="274"/>
    </location>
</feature>
<proteinExistence type="predicted"/>
<feature type="region of interest" description="Disordered" evidence="12">
    <location>
        <begin position="675"/>
        <end position="697"/>
    </location>
</feature>
<dbReference type="InterPro" id="IPR029071">
    <property type="entry name" value="Ubiquitin-like_domsf"/>
</dbReference>
<dbReference type="PANTHER" id="PTHR15204">
    <property type="entry name" value="LARGE PROLINE-RICH PROTEIN BAG6"/>
    <property type="match status" value="1"/>
</dbReference>
<dbReference type="PANTHER" id="PTHR15204:SF0">
    <property type="entry name" value="LARGE PROLINE-RICH PROTEIN BAG6"/>
    <property type="match status" value="1"/>
</dbReference>
<dbReference type="GO" id="GO:0036503">
    <property type="term" value="P:ERAD pathway"/>
    <property type="evidence" value="ECO:0007669"/>
    <property type="project" value="TreeGrafter"/>
</dbReference>
<evidence type="ECO:0000256" key="11">
    <source>
        <dbReference type="ARBA" id="ARBA00030033"/>
    </source>
</evidence>
<reference evidence="14" key="1">
    <citation type="journal article" date="2023" name="bioRxiv">
        <title>Scaffold-level genome assemblies of two parasitoid biocontrol wasps reveal the parthenogenesis mechanism and an associated novel virus.</title>
        <authorList>
            <person name="Inwood S."/>
            <person name="Skelly J."/>
            <person name="Guhlin J."/>
            <person name="Harrop T."/>
            <person name="Goldson S."/>
            <person name="Dearden P."/>
        </authorList>
    </citation>
    <scope>NUCLEOTIDE SEQUENCE</scope>
    <source>
        <strain evidence="14">Irish</strain>
        <tissue evidence="14">Whole body</tissue>
    </source>
</reference>
<dbReference type="PROSITE" id="PS50053">
    <property type="entry name" value="UBIQUITIN_2"/>
    <property type="match status" value="1"/>
</dbReference>
<dbReference type="Proteomes" id="UP001168990">
    <property type="component" value="Unassembled WGS sequence"/>
</dbReference>
<keyword evidence="10" id="KW-0539">Nucleus</keyword>
<feature type="domain" description="Ubiquitin-like" evidence="13">
    <location>
        <begin position="2"/>
        <end position="63"/>
    </location>
</feature>
<feature type="region of interest" description="Disordered" evidence="12">
    <location>
        <begin position="479"/>
        <end position="525"/>
    </location>
</feature>
<evidence type="ECO:0000256" key="10">
    <source>
        <dbReference type="ARBA" id="ARBA00023242"/>
    </source>
</evidence>
<evidence type="ECO:0000256" key="12">
    <source>
        <dbReference type="SAM" id="MobiDB-lite"/>
    </source>
</evidence>
<feature type="compositionally biased region" description="Polar residues" evidence="12">
    <location>
        <begin position="583"/>
        <end position="598"/>
    </location>
</feature>
<feature type="compositionally biased region" description="Polar residues" evidence="12">
    <location>
        <begin position="202"/>
        <end position="240"/>
    </location>
</feature>
<feature type="region of interest" description="Disordered" evidence="12">
    <location>
        <begin position="649"/>
        <end position="668"/>
    </location>
</feature>
<keyword evidence="15" id="KW-1185">Reference proteome</keyword>
<keyword evidence="5" id="KW-0963">Cytoplasm</keyword>
<evidence type="ECO:0000256" key="1">
    <source>
        <dbReference type="ARBA" id="ARBA00004123"/>
    </source>
</evidence>
<accession>A0AA39FZD5</accession>
<keyword evidence="8" id="KW-0156">Chromatin regulator</keyword>
<feature type="compositionally biased region" description="Low complexity" evidence="12">
    <location>
        <begin position="397"/>
        <end position="437"/>
    </location>
</feature>
<feature type="compositionally biased region" description="Low complexity" evidence="12">
    <location>
        <begin position="652"/>
        <end position="668"/>
    </location>
</feature>
<dbReference type="AlphaFoldDB" id="A0AA39FZD5"/>
<dbReference type="Pfam" id="PF12057">
    <property type="entry name" value="BAG6"/>
    <property type="match status" value="1"/>
</dbReference>
<evidence type="ECO:0000313" key="15">
    <source>
        <dbReference type="Proteomes" id="UP001168990"/>
    </source>
</evidence>
<feature type="compositionally biased region" description="Polar residues" evidence="12">
    <location>
        <begin position="678"/>
        <end position="694"/>
    </location>
</feature>
<feature type="compositionally biased region" description="Low complexity" evidence="12">
    <location>
        <begin position="171"/>
        <end position="201"/>
    </location>
</feature>
<feature type="compositionally biased region" description="Low complexity" evidence="12">
    <location>
        <begin position="444"/>
        <end position="454"/>
    </location>
</feature>
<evidence type="ECO:0000256" key="5">
    <source>
        <dbReference type="ARBA" id="ARBA00022490"/>
    </source>
</evidence>
<dbReference type="GO" id="GO:0071818">
    <property type="term" value="C:BAT3 complex"/>
    <property type="evidence" value="ECO:0007669"/>
    <property type="project" value="TreeGrafter"/>
</dbReference>
<feature type="compositionally biased region" description="Low complexity" evidence="12">
    <location>
        <begin position="252"/>
        <end position="273"/>
    </location>
</feature>
<feature type="region of interest" description="Disordered" evidence="12">
    <location>
        <begin position="383"/>
        <end position="457"/>
    </location>
</feature>
<sequence>MIDLTVKTLDSQNHAFSLNDDITVRQFKDHIAETVNISADLQRLIYCGRVLQDEKLLSEYDVNGKVIHLVQRAPPSSSQRSHSNNQSQGQGHGGTGEWQSTPRVLYRHTQFHDDPMYIGSFSIPADVLEGYEWPSPQLSNTIATSHLSVVRRMLDQANSVIDRLDNPSAPSTGSTSTENNSSSSTQSNQTQSTTSSATESGNNSWTASASTTEINAPTLKTNDNADVNNSTTTPSETNIESTQQQSRDDTTTQHSASNQASSSESNDTTSTNEALVPRELAELLEMLLTTQDRLRPYIRNRLLSNGTAAWPQLTNDENQRIIDGVTECFHFLSHAQHALSNLNINMQQPPPRTLRCRPMVIQPSAILQAGLPIQVEAHISLHGQNENNPDSDDNTANPSRPSQPTTQTTTSTGNNETSSSSSIDNHSQPQFTSSQSTPEPPRQTPQQQSQSQTSFGTVFNFPNNVEVVMESAPQASRVWSFSTGDNQGSSNNNNNNNVTNNNNGNSTSGPNTGATGIGGGSFPWGGAPSPDIIRNLIQAVTGYMTQTGVAHTASPATTSSSSPSNPSTNSTPMGCPRHRATGGSESANSGQNSQTRGNTETHPTTSTQTRTTSRTHVFHQHAQALGVGVGLAHSLDFDPFLPCNSHHIRRGNSSSSTSSQSASATAATTNIAASTQTGGQNNAPTGTNASTQARTPVGTLHPRVTAIRSVQLFDNLFDNTSLAESIANFERISSSIESGIPFSRLLSYRGTNLLGDTNSRNGGLLRLIFNVLGNIPVHMWFRLVRNDPSPITDTLIYSLRNQIREYVGEATNECIPIIISELLYNELKSVLEITFYSESAFDNNGREIDIHATVSKMLKKFMENLAIAIFSDEIVVANIIQIIRDFGRDLSSVLRYSLNHRQARVERVIGRFAREMSRGTHERFRTWIFGTVVEWFYNYTRQAARIDDSKILEFLVYKTDMTEVATTSSETTPNRPDTALEPMEIDTESDSHAPSHNSWMDEDEIIPATFPGEESLMPDWIPIVARDAVTQRRQLSLSDDDVTTMSDAYLSTMPSKRRKLVEQRKAPLLMNPSSNRSAIPSSMERLIRESVGRAGFEEVDGAVAAIVGDPTVRRAFGQAIRESLNPRRYQTPDFPDALRFPNATKFFTNPNRPAKQ</sequence>
<keyword evidence="7" id="KW-0053">Apoptosis</keyword>
<evidence type="ECO:0000256" key="3">
    <source>
        <dbReference type="ARBA" id="ARBA00004550"/>
    </source>
</evidence>
<dbReference type="GO" id="GO:0005576">
    <property type="term" value="C:extracellular region"/>
    <property type="evidence" value="ECO:0007669"/>
    <property type="project" value="UniProtKB-SubCell"/>
</dbReference>
<organism evidence="14 15">
    <name type="scientific">Microctonus aethiopoides</name>
    <dbReference type="NCBI Taxonomy" id="144406"/>
    <lineage>
        <taxon>Eukaryota</taxon>
        <taxon>Metazoa</taxon>
        <taxon>Ecdysozoa</taxon>
        <taxon>Arthropoda</taxon>
        <taxon>Hexapoda</taxon>
        <taxon>Insecta</taxon>
        <taxon>Pterygota</taxon>
        <taxon>Neoptera</taxon>
        <taxon>Endopterygota</taxon>
        <taxon>Hymenoptera</taxon>
        <taxon>Apocrita</taxon>
        <taxon>Ichneumonoidea</taxon>
        <taxon>Braconidae</taxon>
        <taxon>Euphorinae</taxon>
        <taxon>Microctonus</taxon>
    </lineage>
</organism>
<evidence type="ECO:0000259" key="13">
    <source>
        <dbReference type="PROSITE" id="PS50053"/>
    </source>
</evidence>
<feature type="compositionally biased region" description="Low complexity" evidence="12">
    <location>
        <begin position="600"/>
        <end position="615"/>
    </location>
</feature>
<dbReference type="InterPro" id="IPR021925">
    <property type="entry name" value="BAG6"/>
</dbReference>
<dbReference type="EMBL" id="JAQQBS010000001">
    <property type="protein sequence ID" value="KAK0177964.1"/>
    <property type="molecule type" value="Genomic_DNA"/>
</dbReference>
<reference evidence="14" key="2">
    <citation type="submission" date="2023-03" db="EMBL/GenBank/DDBJ databases">
        <authorList>
            <person name="Inwood S.N."/>
            <person name="Skelly J.G."/>
            <person name="Guhlin J."/>
            <person name="Harrop T.W.R."/>
            <person name="Goldson S.G."/>
            <person name="Dearden P.K."/>
        </authorList>
    </citation>
    <scope>NUCLEOTIDE SEQUENCE</scope>
    <source>
        <strain evidence="14">Irish</strain>
        <tissue evidence="14">Whole body</tissue>
    </source>
</reference>
<dbReference type="Gene3D" id="3.10.20.90">
    <property type="entry name" value="Phosphatidylinositol 3-kinase Catalytic Subunit, Chain A, domain 1"/>
    <property type="match status" value="1"/>
</dbReference>
<comment type="subcellular location">
    <subcellularLocation>
        <location evidence="2">Cytoplasm</location>
        <location evidence="2">Cytosol</location>
    </subcellularLocation>
    <subcellularLocation>
        <location evidence="1">Nucleus</location>
    </subcellularLocation>
    <subcellularLocation>
        <location evidence="3">Secreted</location>
        <location evidence="3">Extracellular exosome</location>
    </subcellularLocation>
</comment>
<evidence type="ECO:0000256" key="9">
    <source>
        <dbReference type="ARBA" id="ARBA00023186"/>
    </source>
</evidence>
<evidence type="ECO:0000256" key="7">
    <source>
        <dbReference type="ARBA" id="ARBA00022703"/>
    </source>
</evidence>
<dbReference type="SUPFAM" id="SSF54236">
    <property type="entry name" value="Ubiquitin-like"/>
    <property type="match status" value="1"/>
</dbReference>
<evidence type="ECO:0000256" key="4">
    <source>
        <dbReference type="ARBA" id="ARBA00022448"/>
    </source>
</evidence>
<feature type="region of interest" description="Disordered" evidence="12">
    <location>
        <begin position="73"/>
        <end position="99"/>
    </location>
</feature>
<comment type="caution">
    <text evidence="14">The sequence shown here is derived from an EMBL/GenBank/DDBJ whole genome shotgun (WGS) entry which is preliminary data.</text>
</comment>
<evidence type="ECO:0000256" key="8">
    <source>
        <dbReference type="ARBA" id="ARBA00022853"/>
    </source>
</evidence>
<dbReference type="GO" id="GO:0005634">
    <property type="term" value="C:nucleus"/>
    <property type="evidence" value="ECO:0007669"/>
    <property type="project" value="UniProtKB-SubCell"/>
</dbReference>
<dbReference type="InterPro" id="IPR000626">
    <property type="entry name" value="Ubiquitin-like_dom"/>
</dbReference>
<dbReference type="GO" id="GO:0006915">
    <property type="term" value="P:apoptotic process"/>
    <property type="evidence" value="ECO:0007669"/>
    <property type="project" value="UniProtKB-KW"/>
</dbReference>
<protein>
    <recommendedName>
        <fullName evidence="11">BCL2-associated athanogene 6</fullName>
    </recommendedName>
</protein>
<dbReference type="SMART" id="SM00213">
    <property type="entry name" value="UBQ"/>
    <property type="match status" value="1"/>
</dbReference>
<dbReference type="FunFam" id="3.10.20.90:FF:000161">
    <property type="entry name" value="Uncharacterized protein, isoform C"/>
    <property type="match status" value="1"/>
</dbReference>
<keyword evidence="6" id="KW-0964">Secreted</keyword>
<dbReference type="Pfam" id="PF00240">
    <property type="entry name" value="ubiquitin"/>
    <property type="match status" value="1"/>
</dbReference>
<feature type="compositionally biased region" description="Low complexity" evidence="12">
    <location>
        <begin position="76"/>
        <end position="89"/>
    </location>
</feature>
<dbReference type="GO" id="GO:0051787">
    <property type="term" value="F:misfolded protein binding"/>
    <property type="evidence" value="ECO:0007669"/>
    <property type="project" value="TreeGrafter"/>
</dbReference>
<evidence type="ECO:0000256" key="2">
    <source>
        <dbReference type="ARBA" id="ARBA00004514"/>
    </source>
</evidence>
<feature type="region of interest" description="Disordered" evidence="12">
    <location>
        <begin position="550"/>
        <end position="615"/>
    </location>
</feature>
<dbReference type="GO" id="GO:0006325">
    <property type="term" value="P:chromatin organization"/>
    <property type="evidence" value="ECO:0007669"/>
    <property type="project" value="UniProtKB-KW"/>
</dbReference>
<evidence type="ECO:0000256" key="6">
    <source>
        <dbReference type="ARBA" id="ARBA00022525"/>
    </source>
</evidence>
<dbReference type="CDD" id="cd01809">
    <property type="entry name" value="Ubl_BAG6"/>
    <property type="match status" value="1"/>
</dbReference>
<evidence type="ECO:0000313" key="14">
    <source>
        <dbReference type="EMBL" id="KAK0177964.1"/>
    </source>
</evidence>
<dbReference type="GO" id="GO:0031593">
    <property type="term" value="F:polyubiquitin modification-dependent protein binding"/>
    <property type="evidence" value="ECO:0007669"/>
    <property type="project" value="TreeGrafter"/>
</dbReference>
<gene>
    <name evidence="14" type="ORF">PV328_001957</name>
</gene>